<dbReference type="Proteomes" id="UP000189940">
    <property type="component" value="Unassembled WGS sequence"/>
</dbReference>
<reference evidence="1 2" key="1">
    <citation type="submission" date="2017-02" db="EMBL/GenBank/DDBJ databases">
        <title>Genome sequence of the nitrite-oxidizing bacterium Nitrobacter vulgaris strain Ab1.</title>
        <authorList>
            <person name="Mellbye B.L."/>
            <person name="Davis E.W."/>
            <person name="Spieck E."/>
            <person name="Chang J.H."/>
            <person name="Bottomley P.J."/>
            <person name="Sayavedra-Soto L.A."/>
        </authorList>
    </citation>
    <scope>NUCLEOTIDE SEQUENCE [LARGE SCALE GENOMIC DNA]</scope>
    <source>
        <strain evidence="1 2">Ab1</strain>
    </source>
</reference>
<comment type="caution">
    <text evidence="1">The sequence shown here is derived from an EMBL/GenBank/DDBJ whole genome shotgun (WGS) entry which is preliminary data.</text>
</comment>
<sequence length="77" mass="8152">MLALAGAAVFASKNPMRLEIFPFRMSIRMVRGGQDANLAGARVRTGVFDRPVRDGAVDSVLSETAGADGRTQVCPMA</sequence>
<proteinExistence type="predicted"/>
<evidence type="ECO:0000313" key="2">
    <source>
        <dbReference type="Proteomes" id="UP000189940"/>
    </source>
</evidence>
<keyword evidence="2" id="KW-1185">Reference proteome</keyword>
<accession>A0A1V4HZT2</accession>
<organism evidence="1 2">
    <name type="scientific">Nitrobacter vulgaris</name>
    <dbReference type="NCBI Taxonomy" id="29421"/>
    <lineage>
        <taxon>Bacteria</taxon>
        <taxon>Pseudomonadati</taxon>
        <taxon>Pseudomonadota</taxon>
        <taxon>Alphaproteobacteria</taxon>
        <taxon>Hyphomicrobiales</taxon>
        <taxon>Nitrobacteraceae</taxon>
        <taxon>Nitrobacter</taxon>
    </lineage>
</organism>
<dbReference type="AlphaFoldDB" id="A0A1V4HZT2"/>
<gene>
    <name evidence="1" type="ORF">B2M20_06765</name>
</gene>
<protein>
    <submittedName>
        <fullName evidence="1">Uncharacterized protein</fullName>
    </submittedName>
</protein>
<dbReference type="STRING" id="29421.B2M20_06765"/>
<evidence type="ECO:0000313" key="1">
    <source>
        <dbReference type="EMBL" id="OPH83486.1"/>
    </source>
</evidence>
<name>A0A1V4HZT2_NITVU</name>
<dbReference type="EMBL" id="MWPQ01000028">
    <property type="protein sequence ID" value="OPH83486.1"/>
    <property type="molecule type" value="Genomic_DNA"/>
</dbReference>